<dbReference type="GeneID" id="36573177"/>
<feature type="compositionally biased region" description="Polar residues" evidence="1">
    <location>
        <begin position="228"/>
        <end position="238"/>
    </location>
</feature>
<proteinExistence type="predicted"/>
<dbReference type="RefSeq" id="XP_024725750.1">
    <property type="nucleotide sequence ID" value="XM_024865096.1"/>
</dbReference>
<evidence type="ECO:0000313" key="2">
    <source>
        <dbReference type="EMBL" id="PSS28225.1"/>
    </source>
</evidence>
<dbReference type="Proteomes" id="UP000241818">
    <property type="component" value="Unassembled WGS sequence"/>
</dbReference>
<dbReference type="InParanoid" id="A0A2T3BFS7"/>
<dbReference type="AlphaFoldDB" id="A0A2T3BFS7"/>
<accession>A0A2T3BFS7</accession>
<feature type="compositionally biased region" description="Polar residues" evidence="1">
    <location>
        <begin position="12"/>
        <end position="23"/>
    </location>
</feature>
<name>A0A2T3BFS7_AMORE</name>
<sequence>MLLPTPGHSPSMHPSSLPAQSMNPAGKMNLSMILNPSPAPDAGDALMIMEPTTLTASWQPAPPHKLPPMRAGPLTPPLSYYDICQGVGSIEMMRDPEARSQQQHRYGAPLSPVERWGYAPSPRREGTGGEAANRTPHNLPRVGGPREHCAGADVEYWGARRRPTQETAEEMDLDPPEAYSTSEPDRDLRRGSIQLCDIRHQRRNKQQRRGSAPHSSMRRSPNHKSAADSRSPTALTLYSASPSSPGAPKGPYCNKAYLREQVDWIRYMKEDCHVCYNAMCAEFDKLWPAERKTAQCFSARLYRDNKIPRLDAQRRPMFDENGKLLLDDAKVRGRATIEGRVKGVPFTLVDKYPWRAVEYPWVSEEHKELARRILQGNDPTDPAGRTYP</sequence>
<dbReference type="EMBL" id="KZ679006">
    <property type="protein sequence ID" value="PSS28225.1"/>
    <property type="molecule type" value="Genomic_DNA"/>
</dbReference>
<feature type="region of interest" description="Disordered" evidence="1">
    <location>
        <begin position="1"/>
        <end position="24"/>
    </location>
</feature>
<reference evidence="2 3" key="1">
    <citation type="journal article" date="2018" name="New Phytol.">
        <title>Comparative genomics and transcriptomics depict ericoid mycorrhizal fungi as versatile saprotrophs and plant mutualists.</title>
        <authorList>
            <person name="Martino E."/>
            <person name="Morin E."/>
            <person name="Grelet G.A."/>
            <person name="Kuo A."/>
            <person name="Kohler A."/>
            <person name="Daghino S."/>
            <person name="Barry K.W."/>
            <person name="Cichocki N."/>
            <person name="Clum A."/>
            <person name="Dockter R.B."/>
            <person name="Hainaut M."/>
            <person name="Kuo R.C."/>
            <person name="LaButti K."/>
            <person name="Lindahl B.D."/>
            <person name="Lindquist E.A."/>
            <person name="Lipzen A."/>
            <person name="Khouja H.R."/>
            <person name="Magnuson J."/>
            <person name="Murat C."/>
            <person name="Ohm R.A."/>
            <person name="Singer S.W."/>
            <person name="Spatafora J.W."/>
            <person name="Wang M."/>
            <person name="Veneault-Fourrey C."/>
            <person name="Henrissat B."/>
            <person name="Grigoriev I.V."/>
            <person name="Martin F.M."/>
            <person name="Perotto S."/>
        </authorList>
    </citation>
    <scope>NUCLEOTIDE SEQUENCE [LARGE SCALE GENOMIC DNA]</scope>
    <source>
        <strain evidence="2 3">ATCC 22711</strain>
    </source>
</reference>
<protein>
    <submittedName>
        <fullName evidence="2">Uncharacterized protein</fullName>
    </submittedName>
</protein>
<organism evidence="2 3">
    <name type="scientific">Amorphotheca resinae ATCC 22711</name>
    <dbReference type="NCBI Taxonomy" id="857342"/>
    <lineage>
        <taxon>Eukaryota</taxon>
        <taxon>Fungi</taxon>
        <taxon>Dikarya</taxon>
        <taxon>Ascomycota</taxon>
        <taxon>Pezizomycotina</taxon>
        <taxon>Leotiomycetes</taxon>
        <taxon>Helotiales</taxon>
        <taxon>Amorphothecaceae</taxon>
        <taxon>Amorphotheca</taxon>
    </lineage>
</organism>
<keyword evidence="3" id="KW-1185">Reference proteome</keyword>
<gene>
    <name evidence="2" type="ORF">M430DRAFT_24578</name>
</gene>
<feature type="region of interest" description="Disordered" evidence="1">
    <location>
        <begin position="112"/>
        <end position="252"/>
    </location>
</feature>
<dbReference type="OrthoDB" id="3921745at2759"/>
<evidence type="ECO:0000313" key="3">
    <source>
        <dbReference type="Proteomes" id="UP000241818"/>
    </source>
</evidence>
<feature type="compositionally biased region" description="Low complexity" evidence="1">
    <location>
        <begin position="239"/>
        <end position="251"/>
    </location>
</feature>
<evidence type="ECO:0000256" key="1">
    <source>
        <dbReference type="SAM" id="MobiDB-lite"/>
    </source>
</evidence>